<keyword evidence="1" id="KW-0175">Coiled coil</keyword>
<evidence type="ECO:0000313" key="4">
    <source>
        <dbReference type="Proteomes" id="UP000006906"/>
    </source>
</evidence>
<dbReference type="KEGG" id="cre:CHLRE_06g271000v5"/>
<protein>
    <submittedName>
        <fullName evidence="3">Uncharacterized protein</fullName>
    </submittedName>
</protein>
<proteinExistence type="predicted"/>
<name>A0A2K3DNC5_CHLRE</name>
<feature type="compositionally biased region" description="Pro residues" evidence="2">
    <location>
        <begin position="135"/>
        <end position="145"/>
    </location>
</feature>
<feature type="compositionally biased region" description="Low complexity" evidence="2">
    <location>
        <begin position="200"/>
        <end position="239"/>
    </location>
</feature>
<feature type="coiled-coil region" evidence="1">
    <location>
        <begin position="88"/>
        <end position="115"/>
    </location>
</feature>
<dbReference type="InParanoid" id="A0A2K3DNC5"/>
<dbReference type="OMA" id="ERCAPPD"/>
<feature type="region of interest" description="Disordered" evidence="2">
    <location>
        <begin position="531"/>
        <end position="553"/>
    </location>
</feature>
<dbReference type="ExpressionAtlas" id="A0A2K3DNC5">
    <property type="expression patterns" value="baseline"/>
</dbReference>
<feature type="region of interest" description="Disordered" evidence="2">
    <location>
        <begin position="200"/>
        <end position="313"/>
    </location>
</feature>
<dbReference type="OrthoDB" id="547161at2759"/>
<dbReference type="GeneID" id="5721842"/>
<dbReference type="Gramene" id="PNW82033">
    <property type="protein sequence ID" value="PNW82033"/>
    <property type="gene ID" value="CHLRE_06g271000v5"/>
</dbReference>
<feature type="region of interest" description="Disordered" evidence="2">
    <location>
        <begin position="61"/>
        <end position="81"/>
    </location>
</feature>
<gene>
    <name evidence="3" type="ORF">CHLRE_06g271000v5</name>
</gene>
<sequence>MHQPLLWEEDWEKVTPRETVKPGAQGSSLYVGLPPLAVRLAADAAKAAAAQSASAGIQSTSTDITMSSGRKRPNASTAKSLRPQQVMMIELQKKLDVLMKEYSVVETENSRLRARLRVIEAVLPVRQKLQKQPSQPLPSSTPTPTPTGTGMVSTPPQPQPQAGDATERPAASDDLCCMSGDVGGGGGAGGALGISPAGLQQQHSLQHQASQHPHLQHQHQQQAASGGAGAVSSSTTSATAPPPGLLRLAADSPSASPHRSSVEPDLDSGCSPLLHPTTSTLEQWMRSRPASCKQQQHSKHRHQQQQQQQHSRSVDEERWLEIWKVWVREASLLVQVYDARPNEMYIKRLDEAFGKLRQAEHELDLAHPELVCNMRQVNMETGVEEVPPDSFWTLVASGMRLTPAQVADCRTALTLYRERMEVVMAERRSLADQLASCMGALHLAEAEGRAAPGSMQRERLTLEAEEVAAALHANVTAEGHTTGLARDLLRSDLFTSMQCARGSMLSYPYYPDALAMVAAVVANADAAAAAAQQAATGDGSGSGSGKAGDGQQQ</sequence>
<feature type="compositionally biased region" description="Gly residues" evidence="2">
    <location>
        <begin position="538"/>
        <end position="553"/>
    </location>
</feature>
<accession>A0A2K3DNC5</accession>
<dbReference type="GO" id="GO:0045944">
    <property type="term" value="P:positive regulation of transcription by RNA polymerase II"/>
    <property type="evidence" value="ECO:0000318"/>
    <property type="project" value="GO_Central"/>
</dbReference>
<evidence type="ECO:0000313" key="3">
    <source>
        <dbReference type="EMBL" id="PNW82033.1"/>
    </source>
</evidence>
<organism evidence="3 4">
    <name type="scientific">Chlamydomonas reinhardtii</name>
    <name type="common">Chlamydomonas smithii</name>
    <dbReference type="NCBI Taxonomy" id="3055"/>
    <lineage>
        <taxon>Eukaryota</taxon>
        <taxon>Viridiplantae</taxon>
        <taxon>Chlorophyta</taxon>
        <taxon>core chlorophytes</taxon>
        <taxon>Chlorophyceae</taxon>
        <taxon>CS clade</taxon>
        <taxon>Chlamydomonadales</taxon>
        <taxon>Chlamydomonadaceae</taxon>
        <taxon>Chlamydomonas</taxon>
    </lineage>
</organism>
<reference evidence="3 4" key="1">
    <citation type="journal article" date="2007" name="Science">
        <title>The Chlamydomonas genome reveals the evolution of key animal and plant functions.</title>
        <authorList>
            <person name="Merchant S.S."/>
            <person name="Prochnik S.E."/>
            <person name="Vallon O."/>
            <person name="Harris E.H."/>
            <person name="Karpowicz S.J."/>
            <person name="Witman G.B."/>
            <person name="Terry A."/>
            <person name="Salamov A."/>
            <person name="Fritz-Laylin L.K."/>
            <person name="Marechal-Drouard L."/>
            <person name="Marshall W.F."/>
            <person name="Qu L.H."/>
            <person name="Nelson D.R."/>
            <person name="Sanderfoot A.A."/>
            <person name="Spalding M.H."/>
            <person name="Kapitonov V.V."/>
            <person name="Ren Q."/>
            <person name="Ferris P."/>
            <person name="Lindquist E."/>
            <person name="Shapiro H."/>
            <person name="Lucas S.M."/>
            <person name="Grimwood J."/>
            <person name="Schmutz J."/>
            <person name="Cardol P."/>
            <person name="Cerutti H."/>
            <person name="Chanfreau G."/>
            <person name="Chen C.L."/>
            <person name="Cognat V."/>
            <person name="Croft M.T."/>
            <person name="Dent R."/>
            <person name="Dutcher S."/>
            <person name="Fernandez E."/>
            <person name="Fukuzawa H."/>
            <person name="Gonzalez-Ballester D."/>
            <person name="Gonzalez-Halphen D."/>
            <person name="Hallmann A."/>
            <person name="Hanikenne M."/>
            <person name="Hippler M."/>
            <person name="Inwood W."/>
            <person name="Jabbari K."/>
            <person name="Kalanon M."/>
            <person name="Kuras R."/>
            <person name="Lefebvre P.A."/>
            <person name="Lemaire S.D."/>
            <person name="Lobanov A.V."/>
            <person name="Lohr M."/>
            <person name="Manuell A."/>
            <person name="Meier I."/>
            <person name="Mets L."/>
            <person name="Mittag M."/>
            <person name="Mittelmeier T."/>
            <person name="Moroney J.V."/>
            <person name="Moseley J."/>
            <person name="Napoli C."/>
            <person name="Nedelcu A.M."/>
            <person name="Niyogi K."/>
            <person name="Novoselov S.V."/>
            <person name="Paulsen I.T."/>
            <person name="Pazour G."/>
            <person name="Purton S."/>
            <person name="Ral J.P."/>
            <person name="Riano-Pachon D.M."/>
            <person name="Riekhof W."/>
            <person name="Rymarquis L."/>
            <person name="Schroda M."/>
            <person name="Stern D."/>
            <person name="Umen J."/>
            <person name="Willows R."/>
            <person name="Wilson N."/>
            <person name="Zimmer S.L."/>
            <person name="Allmer J."/>
            <person name="Balk J."/>
            <person name="Bisova K."/>
            <person name="Chen C.J."/>
            <person name="Elias M."/>
            <person name="Gendler K."/>
            <person name="Hauser C."/>
            <person name="Lamb M.R."/>
            <person name="Ledford H."/>
            <person name="Long J.C."/>
            <person name="Minagawa J."/>
            <person name="Page M.D."/>
            <person name="Pan J."/>
            <person name="Pootakham W."/>
            <person name="Roje S."/>
            <person name="Rose A."/>
            <person name="Stahlberg E."/>
            <person name="Terauchi A.M."/>
            <person name="Yang P."/>
            <person name="Ball S."/>
            <person name="Bowler C."/>
            <person name="Dieckmann C.L."/>
            <person name="Gladyshev V.N."/>
            <person name="Green P."/>
            <person name="Jorgensen R."/>
            <person name="Mayfield S."/>
            <person name="Mueller-Roeber B."/>
            <person name="Rajamani S."/>
            <person name="Sayre R.T."/>
            <person name="Brokstein P."/>
            <person name="Dubchak I."/>
            <person name="Goodstein D."/>
            <person name="Hornick L."/>
            <person name="Huang Y.W."/>
            <person name="Jhaveri J."/>
            <person name="Luo Y."/>
            <person name="Martinez D."/>
            <person name="Ngau W.C."/>
            <person name="Otillar B."/>
            <person name="Poliakov A."/>
            <person name="Porter A."/>
            <person name="Szajkowski L."/>
            <person name="Werner G."/>
            <person name="Zhou K."/>
            <person name="Grigoriev I.V."/>
            <person name="Rokhsar D.S."/>
            <person name="Grossman A.R."/>
        </authorList>
    </citation>
    <scope>NUCLEOTIDE SEQUENCE [LARGE SCALE GENOMIC DNA]</scope>
    <source>
        <strain evidence="4">CC-503</strain>
    </source>
</reference>
<evidence type="ECO:0000256" key="1">
    <source>
        <dbReference type="SAM" id="Coils"/>
    </source>
</evidence>
<dbReference type="EMBL" id="CM008967">
    <property type="protein sequence ID" value="PNW82033.1"/>
    <property type="molecule type" value="Genomic_DNA"/>
</dbReference>
<dbReference type="GO" id="GO:0003713">
    <property type="term" value="F:transcription coactivator activity"/>
    <property type="evidence" value="ECO:0000318"/>
    <property type="project" value="GO_Central"/>
</dbReference>
<dbReference type="Proteomes" id="UP000006906">
    <property type="component" value="Chromosome 6"/>
</dbReference>
<feature type="region of interest" description="Disordered" evidence="2">
    <location>
        <begin position="128"/>
        <end position="178"/>
    </location>
</feature>
<keyword evidence="4" id="KW-1185">Reference proteome</keyword>
<evidence type="ECO:0000256" key="2">
    <source>
        <dbReference type="SAM" id="MobiDB-lite"/>
    </source>
</evidence>
<dbReference type="RefSeq" id="XP_042923647.1">
    <property type="nucleotide sequence ID" value="XM_043062941.1"/>
</dbReference>
<dbReference type="GO" id="GO:0005634">
    <property type="term" value="C:nucleus"/>
    <property type="evidence" value="ECO:0000318"/>
    <property type="project" value="GO_Central"/>
</dbReference>
<dbReference type="AlphaFoldDB" id="A0A2K3DNC5"/>